<dbReference type="InterPro" id="IPR011650">
    <property type="entry name" value="Peptidase_M20_dimer"/>
</dbReference>
<keyword evidence="2" id="KW-0479">Metal-binding</keyword>
<proteinExistence type="predicted"/>
<dbReference type="PATRIC" id="fig|136857.5.peg.2326"/>
<dbReference type="GO" id="GO:0006508">
    <property type="term" value="P:proteolysis"/>
    <property type="evidence" value="ECO:0007669"/>
    <property type="project" value="UniProtKB-KW"/>
</dbReference>
<keyword evidence="3" id="KW-0378">Hydrolase</keyword>
<dbReference type="Gene3D" id="3.40.630.10">
    <property type="entry name" value="Zn peptidases"/>
    <property type="match status" value="1"/>
</dbReference>
<dbReference type="STRING" id="136857.CTEST_11780"/>
<dbReference type="EMBL" id="CP011545">
    <property type="protein sequence ID" value="AKK09763.1"/>
    <property type="molecule type" value="Genomic_DNA"/>
</dbReference>
<dbReference type="KEGG" id="cted:CTEST_11780"/>
<dbReference type="Proteomes" id="UP000035540">
    <property type="component" value="Chromosome"/>
</dbReference>
<evidence type="ECO:0000259" key="4">
    <source>
        <dbReference type="Pfam" id="PF07687"/>
    </source>
</evidence>
<dbReference type="PANTHER" id="PTHR43270">
    <property type="entry name" value="BETA-ALA-HIS DIPEPTIDASE"/>
    <property type="match status" value="1"/>
</dbReference>
<dbReference type="GO" id="GO:0046872">
    <property type="term" value="F:metal ion binding"/>
    <property type="evidence" value="ECO:0007669"/>
    <property type="project" value="UniProtKB-KW"/>
</dbReference>
<evidence type="ECO:0000313" key="5">
    <source>
        <dbReference type="EMBL" id="AKK09763.1"/>
    </source>
</evidence>
<dbReference type="Pfam" id="PF01546">
    <property type="entry name" value="Peptidase_M20"/>
    <property type="match status" value="1"/>
</dbReference>
<dbReference type="Pfam" id="PF07687">
    <property type="entry name" value="M20_dimer"/>
    <property type="match status" value="1"/>
</dbReference>
<evidence type="ECO:0000256" key="1">
    <source>
        <dbReference type="ARBA" id="ARBA00022670"/>
    </source>
</evidence>
<dbReference type="SUPFAM" id="SSF53187">
    <property type="entry name" value="Zn-dependent exopeptidases"/>
    <property type="match status" value="1"/>
</dbReference>
<dbReference type="AlphaFoldDB" id="A0A0G3HCU5"/>
<protein>
    <recommendedName>
        <fullName evidence="4">Peptidase M20 dimerisation domain-containing protein</fullName>
    </recommendedName>
</protein>
<dbReference type="RefSeq" id="WP_047253871.1">
    <property type="nucleotide sequence ID" value="NZ_CP011545.1"/>
</dbReference>
<reference evidence="5 6" key="1">
    <citation type="journal article" date="2015" name="Genome Announc.">
        <title>Complete Genome Sequence of the Type Strain Corynebacterium testudinoris DSM 44614, Recovered from Necrotic Lesions in the Mouth of a Tortoise.</title>
        <authorList>
            <person name="Ruckert C."/>
            <person name="Kriete M."/>
            <person name="Jaenicke S."/>
            <person name="Winkler A."/>
            <person name="Tauch A."/>
        </authorList>
    </citation>
    <scope>NUCLEOTIDE SEQUENCE [LARGE SCALE GENOMIC DNA]</scope>
    <source>
        <strain evidence="5 6">DSM 44614</strain>
    </source>
</reference>
<dbReference type="InterPro" id="IPR051458">
    <property type="entry name" value="Cyt/Met_Dipeptidase"/>
</dbReference>
<evidence type="ECO:0000256" key="3">
    <source>
        <dbReference type="ARBA" id="ARBA00022801"/>
    </source>
</evidence>
<keyword evidence="6" id="KW-1185">Reference proteome</keyword>
<accession>A0A0G3HCU5</accession>
<sequence>MTDVTHLRTHILGQREQIFADLSALCSFDSVHNEPGHEQDTAAAAEWTRQALIDAGLTVTTHLTADGSTAVIGRQEPSEGMPTVLLYSHYDIVPAGDPAKWTSDPFTLTERDGRWYARGAADCKGNLAMHLAALRAVTAAGGTRLGLIVLVEGSEERGGEGLDHLLRTQPELFRADAIMIADTGNAAVGTPTLTTSLRGGAQVTVTVDTLRAPLHSGGFGGAAPDAVAALVRLLDTLRDDAGRTVIDGVDTHTKWQGEPYEADAFRTDAGILDGVDIMGTRDDAPADMVWARPAITITGFTSTPVAEAVNAVPATAQAKLNLRVPPGMDADDVVAKLDAHLHAHVPWGAHLTVDIDDINQPFSTDTAGPALGLLRSCLARAYDTDKAATIGTGGSIPLTLALQETFPDAEIALYGVEEPLTTIHSPDESVDPTEIEHIALAEATFLMEFGA</sequence>
<dbReference type="InterPro" id="IPR036264">
    <property type="entry name" value="Bact_exopeptidase_dim_dom"/>
</dbReference>
<organism evidence="5 6">
    <name type="scientific">Corynebacterium testudinoris</name>
    <dbReference type="NCBI Taxonomy" id="136857"/>
    <lineage>
        <taxon>Bacteria</taxon>
        <taxon>Bacillati</taxon>
        <taxon>Actinomycetota</taxon>
        <taxon>Actinomycetes</taxon>
        <taxon>Mycobacteriales</taxon>
        <taxon>Corynebacteriaceae</taxon>
        <taxon>Corynebacterium</taxon>
    </lineage>
</organism>
<dbReference type="Gene3D" id="3.30.70.360">
    <property type="match status" value="1"/>
</dbReference>
<gene>
    <name evidence="5" type="ORF">CTEST_11780</name>
</gene>
<evidence type="ECO:0000313" key="6">
    <source>
        <dbReference type="Proteomes" id="UP000035540"/>
    </source>
</evidence>
<name>A0A0G3HCU5_9CORY</name>
<dbReference type="PANTHER" id="PTHR43270:SF12">
    <property type="entry name" value="SUCCINYL-DIAMINOPIMELATE DESUCCINYLASE"/>
    <property type="match status" value="1"/>
</dbReference>
<reference evidence="6" key="2">
    <citation type="submission" date="2015-05" db="EMBL/GenBank/DDBJ databases">
        <title>Complete genome sequence of Corynebacterium testudinoris DSM 44614, recovered from necrotic lesions in the mouth of a tortoise.</title>
        <authorList>
            <person name="Ruckert C."/>
            <person name="Albersmeier A."/>
            <person name="Winkler A."/>
            <person name="Tauch A."/>
        </authorList>
    </citation>
    <scope>NUCLEOTIDE SEQUENCE [LARGE SCALE GENOMIC DNA]</scope>
    <source>
        <strain evidence="6">DSM 44614</strain>
    </source>
</reference>
<dbReference type="GO" id="GO:0008233">
    <property type="term" value="F:peptidase activity"/>
    <property type="evidence" value="ECO:0007669"/>
    <property type="project" value="UniProtKB-KW"/>
</dbReference>
<evidence type="ECO:0000256" key="2">
    <source>
        <dbReference type="ARBA" id="ARBA00022723"/>
    </source>
</evidence>
<feature type="domain" description="Peptidase M20 dimerisation" evidence="4">
    <location>
        <begin position="197"/>
        <end position="347"/>
    </location>
</feature>
<dbReference type="OrthoDB" id="9761532at2"/>
<dbReference type="InterPro" id="IPR002933">
    <property type="entry name" value="Peptidase_M20"/>
</dbReference>
<dbReference type="SUPFAM" id="SSF55031">
    <property type="entry name" value="Bacterial exopeptidase dimerisation domain"/>
    <property type="match status" value="1"/>
</dbReference>
<keyword evidence="1" id="KW-0645">Protease</keyword>
<dbReference type="NCBIfam" id="NF005914">
    <property type="entry name" value="PRK07907.1"/>
    <property type="match status" value="1"/>
</dbReference>